<comment type="caution">
    <text evidence="3">The sequence shown here is derived from an EMBL/GenBank/DDBJ whole genome shotgun (WGS) entry which is preliminary data.</text>
</comment>
<evidence type="ECO:0000313" key="4">
    <source>
        <dbReference type="Proteomes" id="UP001141992"/>
    </source>
</evidence>
<dbReference type="InterPro" id="IPR040079">
    <property type="entry name" value="Glutathione_S-Trfase"/>
</dbReference>
<dbReference type="CDD" id="cd00299">
    <property type="entry name" value="GST_C_family"/>
    <property type="match status" value="1"/>
</dbReference>
<dbReference type="RefSeq" id="WP_054436543.1">
    <property type="nucleotide sequence ID" value="NZ_CYTI01000001.1"/>
</dbReference>
<organism evidence="3 4">
    <name type="scientific">Alcaligenes xylosoxydans xylosoxydans</name>
    <name type="common">Achromobacter xylosoxidans</name>
    <dbReference type="NCBI Taxonomy" id="85698"/>
    <lineage>
        <taxon>Bacteria</taxon>
        <taxon>Pseudomonadati</taxon>
        <taxon>Pseudomonadota</taxon>
        <taxon>Betaproteobacteria</taxon>
        <taxon>Burkholderiales</taxon>
        <taxon>Alcaligenaceae</taxon>
        <taxon>Achromobacter</taxon>
    </lineage>
</organism>
<dbReference type="Gene3D" id="1.20.1050.10">
    <property type="match status" value="1"/>
</dbReference>
<evidence type="ECO:0000259" key="1">
    <source>
        <dbReference type="PROSITE" id="PS50404"/>
    </source>
</evidence>
<evidence type="ECO:0000313" key="3">
    <source>
        <dbReference type="EMBL" id="MCZ8402249.1"/>
    </source>
</evidence>
<dbReference type="CDD" id="cd00570">
    <property type="entry name" value="GST_N_family"/>
    <property type="match status" value="1"/>
</dbReference>
<accession>A0A9X3KYD4</accession>
<name>A0A9X3KYD4_ALCXX</name>
<dbReference type="InterPro" id="IPR004045">
    <property type="entry name" value="Glutathione_S-Trfase_N"/>
</dbReference>
<gene>
    <name evidence="3" type="ORF">O9570_12405</name>
</gene>
<dbReference type="PROSITE" id="PS50405">
    <property type="entry name" value="GST_CTER"/>
    <property type="match status" value="1"/>
</dbReference>
<dbReference type="AlphaFoldDB" id="A0A9X3KYD4"/>
<dbReference type="EMBL" id="JAPZVI010000007">
    <property type="protein sequence ID" value="MCZ8402249.1"/>
    <property type="molecule type" value="Genomic_DNA"/>
</dbReference>
<evidence type="ECO:0000259" key="2">
    <source>
        <dbReference type="PROSITE" id="PS50405"/>
    </source>
</evidence>
<dbReference type="InterPro" id="IPR010987">
    <property type="entry name" value="Glutathione-S-Trfase_C-like"/>
</dbReference>
<proteinExistence type="predicted"/>
<dbReference type="SUPFAM" id="SSF52833">
    <property type="entry name" value="Thioredoxin-like"/>
    <property type="match status" value="1"/>
</dbReference>
<dbReference type="Gene3D" id="3.40.30.10">
    <property type="entry name" value="Glutaredoxin"/>
    <property type="match status" value="1"/>
</dbReference>
<dbReference type="SUPFAM" id="SSF47616">
    <property type="entry name" value="GST C-terminal domain-like"/>
    <property type="match status" value="1"/>
</dbReference>
<dbReference type="SFLD" id="SFLDS00019">
    <property type="entry name" value="Glutathione_Transferase_(cytos"/>
    <property type="match status" value="1"/>
</dbReference>
<dbReference type="Pfam" id="PF02798">
    <property type="entry name" value="GST_N"/>
    <property type="match status" value="1"/>
</dbReference>
<reference evidence="3" key="1">
    <citation type="submission" date="2022-12" db="EMBL/GenBank/DDBJ databases">
        <authorList>
            <person name="Voronina O.L."/>
            <person name="Kunda M.S."/>
            <person name="Ryzhova N."/>
            <person name="Aksenova E.I."/>
        </authorList>
    </citation>
    <scope>NUCLEOTIDE SEQUENCE</scope>
    <source>
        <strain evidence="3">SCCH136:Ach223948</strain>
    </source>
</reference>
<dbReference type="Pfam" id="PF13410">
    <property type="entry name" value="GST_C_2"/>
    <property type="match status" value="1"/>
</dbReference>
<dbReference type="Proteomes" id="UP001141992">
    <property type="component" value="Unassembled WGS sequence"/>
</dbReference>
<feature type="domain" description="GST C-terminal" evidence="2">
    <location>
        <begin position="87"/>
        <end position="210"/>
    </location>
</feature>
<dbReference type="PROSITE" id="PS50404">
    <property type="entry name" value="GST_NTER"/>
    <property type="match status" value="1"/>
</dbReference>
<dbReference type="SFLD" id="SFLDG00358">
    <property type="entry name" value="Main_(cytGST)"/>
    <property type="match status" value="1"/>
</dbReference>
<sequence length="219" mass="24292">MTVAIYGHPFSSFTWKALIAAYEREVDFEFRMIDPDHPEHAARIATLAPTGQFPALVDGATEVVQSNAVIEYLDLRHGKGAPLVPQDPREALAARMMAQVFDDYVHVPMQRIVGNALRPEDSRDPFGVEQAHGVIARCYAWLETRLQDGPWAACGRFTIADCAAAPALFYGDWVHPMGGRFPALAAYRARLLARPSIARVVDEARPYRGFFPLGAPDRD</sequence>
<dbReference type="InterPro" id="IPR036282">
    <property type="entry name" value="Glutathione-S-Trfase_C_sf"/>
</dbReference>
<dbReference type="PANTHER" id="PTHR44051:SF8">
    <property type="entry name" value="GLUTATHIONE S-TRANSFERASE GSTA"/>
    <property type="match status" value="1"/>
</dbReference>
<protein>
    <submittedName>
        <fullName evidence="3">Glutathione S-transferase family protein</fullName>
    </submittedName>
</protein>
<feature type="domain" description="GST N-terminal" evidence="1">
    <location>
        <begin position="1"/>
        <end position="81"/>
    </location>
</feature>
<dbReference type="InterPro" id="IPR036249">
    <property type="entry name" value="Thioredoxin-like_sf"/>
</dbReference>
<dbReference type="PANTHER" id="PTHR44051">
    <property type="entry name" value="GLUTATHIONE S-TRANSFERASE-RELATED"/>
    <property type="match status" value="1"/>
</dbReference>